<keyword evidence="8" id="KW-1185">Reference proteome</keyword>
<reference evidence="7 8" key="1">
    <citation type="submission" date="2015-12" db="EMBL/GenBank/DDBJ databases">
        <title>Dictyostelia acquired genes for synthesis and detection of signals that induce cell-type specialization by lateral gene transfer from prokaryotes.</title>
        <authorList>
            <person name="Gloeckner G."/>
            <person name="Schaap P."/>
        </authorList>
    </citation>
    <scope>NUCLEOTIDE SEQUENCE [LARGE SCALE GENOMIC DNA]</scope>
    <source>
        <strain evidence="7 8">TK</strain>
    </source>
</reference>
<dbReference type="Pfam" id="PF16528">
    <property type="entry name" value="Exo84_C"/>
    <property type="match status" value="1"/>
</dbReference>
<evidence type="ECO:0000256" key="1">
    <source>
        <dbReference type="ARBA" id="ARBA00007210"/>
    </source>
</evidence>
<dbReference type="GO" id="GO:0015031">
    <property type="term" value="P:protein transport"/>
    <property type="evidence" value="ECO:0007669"/>
    <property type="project" value="UniProtKB-KW"/>
</dbReference>
<dbReference type="InParanoid" id="A0A151ZCZ9"/>
<keyword evidence="3" id="KW-0268">Exocytosis</keyword>
<dbReference type="Proteomes" id="UP000076078">
    <property type="component" value="Unassembled WGS sequence"/>
</dbReference>
<dbReference type="Pfam" id="PF08700">
    <property type="entry name" value="VPS51_Exo84_N"/>
    <property type="match status" value="1"/>
</dbReference>
<dbReference type="AlphaFoldDB" id="A0A151ZCZ9"/>
<dbReference type="InterPro" id="IPR033961">
    <property type="entry name" value="Exo84"/>
</dbReference>
<evidence type="ECO:0000313" key="8">
    <source>
        <dbReference type="Proteomes" id="UP000076078"/>
    </source>
</evidence>
<dbReference type="InterPro" id="IPR042560">
    <property type="entry name" value="Exo84_C_2"/>
</dbReference>
<dbReference type="GO" id="GO:0006893">
    <property type="term" value="P:Golgi to plasma membrane transport"/>
    <property type="evidence" value="ECO:0007669"/>
    <property type="project" value="TreeGrafter"/>
</dbReference>
<comment type="similarity">
    <text evidence="1">Belongs to the EXO84 family.</text>
</comment>
<dbReference type="OrthoDB" id="642193at2759"/>
<evidence type="ECO:0000256" key="2">
    <source>
        <dbReference type="ARBA" id="ARBA00022448"/>
    </source>
</evidence>
<dbReference type="Gene3D" id="1.20.58.1210">
    <property type="entry name" value="Exo84p, N-terminal helical domain"/>
    <property type="match status" value="1"/>
</dbReference>
<evidence type="ECO:0000256" key="3">
    <source>
        <dbReference type="ARBA" id="ARBA00022483"/>
    </source>
</evidence>
<evidence type="ECO:0000256" key="5">
    <source>
        <dbReference type="SAM" id="MobiDB-lite"/>
    </source>
</evidence>
<dbReference type="SUPFAM" id="SSF74788">
    <property type="entry name" value="Cullin repeat-like"/>
    <property type="match status" value="1"/>
</dbReference>
<dbReference type="OMA" id="KQNRMPE"/>
<dbReference type="InterPro" id="IPR042561">
    <property type="entry name" value="Exo84_C_1"/>
</dbReference>
<keyword evidence="4" id="KW-0653">Protein transport</keyword>
<sequence>MKKGVIYNLNIDNHLSTAVSSVVYQNIECTDIRPNGIYVLKFMYREWVGTLNLLTTQKSSIKLSIDPKEFTVTCLHTDKKKTVYRWDTKTAQESQKTTDENNPIQYSTFTTHPFNLDKYVNDLFTNHSDQHVTNYVNYLNDRKMGCIVQLKKDVYKNHLIFIAASKEIANSEVDMLDFRNLVMDYGQCIQSLQNSSINWDYYNSNKSSKIEYDTLNTQTKPIQWLTSAPNELELAIEQREFENAVGIVENINKIYNQNPKVENVMQTHPLKDQIESRIKSLSDKLMNELRSPLLKPNQIKETISLLVRLSQNDKAKSIFLESRTVAIKKLVKKVAISGDLLRYISELTKIIFNNINSTCDDFTNSFPSYMNSGLISWVMEELVYIADLFNRQVFILDNFQLISQAIRIVESHCEMMDNNGLSISFYWNLLLLPHIEQLIVNYELKMRDQILHKLAEERWLGITSWDYEITSPLSASSGSSPTVHASSLSSSFVKSKYSPNQQSSSSKYPNYNQNSSNNIHDNDSKLKLTDSTIFLNTIIQRFTNDICQILTPSLTDLIPVISNSLSKIFKEYVIYLNNEIIQKENLSDLQCLAIISNSLFIVEDLVFRTANKFEDATDGERLSNLPQLTDQLNNTFELIQEQYSIKKARDILINVMIWDEEDYRIEDEIEAFPKKFIKLSEYLDQLAEIIQTNVNSDCVLPIISRLISEIVIIISQRLENSYTLFGYGGLQYFVLEMKYLSTFAGRFSVEDVTFELINSMIESGVKAYAEINNFEPNTVLKPEEYFSNVIDNLVYQKAVYKE</sequence>
<protein>
    <submittedName>
        <fullName evidence="7">Exocyst complex subunit 8</fullName>
    </submittedName>
</protein>
<dbReference type="InterPro" id="IPR016159">
    <property type="entry name" value="Cullin_repeat-like_dom_sf"/>
</dbReference>
<dbReference type="InterPro" id="IPR032403">
    <property type="entry name" value="Exo84_C"/>
</dbReference>
<proteinExistence type="inferred from homology"/>
<organism evidence="7 8">
    <name type="scientific">Tieghemostelium lacteum</name>
    <name type="common">Slime mold</name>
    <name type="synonym">Dictyostelium lacteum</name>
    <dbReference type="NCBI Taxonomy" id="361077"/>
    <lineage>
        <taxon>Eukaryota</taxon>
        <taxon>Amoebozoa</taxon>
        <taxon>Evosea</taxon>
        <taxon>Eumycetozoa</taxon>
        <taxon>Dictyostelia</taxon>
        <taxon>Dictyosteliales</taxon>
        <taxon>Raperosteliaceae</taxon>
        <taxon>Tieghemostelium</taxon>
    </lineage>
</organism>
<comment type="caution">
    <text evidence="7">The sequence shown here is derived from an EMBL/GenBank/DDBJ whole genome shotgun (WGS) entry which is preliminary data.</text>
</comment>
<dbReference type="STRING" id="361077.A0A151ZCZ9"/>
<evidence type="ECO:0000256" key="4">
    <source>
        <dbReference type="ARBA" id="ARBA00022927"/>
    </source>
</evidence>
<dbReference type="GO" id="GO:0006887">
    <property type="term" value="P:exocytosis"/>
    <property type="evidence" value="ECO:0007669"/>
    <property type="project" value="UniProtKB-KW"/>
</dbReference>
<dbReference type="EMBL" id="LODT01000034">
    <property type="protein sequence ID" value="KYQ91826.1"/>
    <property type="molecule type" value="Genomic_DNA"/>
</dbReference>
<evidence type="ECO:0000313" key="7">
    <source>
        <dbReference type="EMBL" id="KYQ91826.1"/>
    </source>
</evidence>
<dbReference type="FunCoup" id="A0A151ZCZ9">
    <property type="interactions" value="6"/>
</dbReference>
<name>A0A151ZCZ9_TIELA</name>
<feature type="domain" description="Exocyst component Exo84 C-terminal" evidence="6">
    <location>
        <begin position="223"/>
        <end position="422"/>
    </location>
</feature>
<feature type="compositionally biased region" description="Low complexity" evidence="5">
    <location>
        <begin position="494"/>
        <end position="518"/>
    </location>
</feature>
<dbReference type="Gene3D" id="1.20.58.1220">
    <property type="entry name" value="Exo84p, C-terminal helical domain"/>
    <property type="match status" value="1"/>
</dbReference>
<dbReference type="PANTHER" id="PTHR21426:SF12">
    <property type="entry name" value="EXOCYST COMPLEX COMPONENT 8"/>
    <property type="match status" value="1"/>
</dbReference>
<keyword evidence="2" id="KW-0813">Transport</keyword>
<evidence type="ECO:0000259" key="6">
    <source>
        <dbReference type="Pfam" id="PF16528"/>
    </source>
</evidence>
<feature type="region of interest" description="Disordered" evidence="5">
    <location>
        <begin position="494"/>
        <end position="523"/>
    </location>
</feature>
<accession>A0A151ZCZ9</accession>
<dbReference type="PANTHER" id="PTHR21426">
    <property type="entry name" value="EXOCYST COMPLEX COMPONENT 8"/>
    <property type="match status" value="1"/>
</dbReference>
<dbReference type="GO" id="GO:0000145">
    <property type="term" value="C:exocyst"/>
    <property type="evidence" value="ECO:0007669"/>
    <property type="project" value="InterPro"/>
</dbReference>
<gene>
    <name evidence="7" type="ORF">DLAC_07625</name>
</gene>